<evidence type="ECO:0000313" key="1">
    <source>
        <dbReference type="EMBL" id="BDA80391.1"/>
    </source>
</evidence>
<keyword evidence="1" id="KW-0378">Hydrolase</keyword>
<evidence type="ECO:0000313" key="2">
    <source>
        <dbReference type="Proteomes" id="UP000245263"/>
    </source>
</evidence>
<organism evidence="1 2">
    <name type="scientific">Leptospira kobayashii</name>
    <dbReference type="NCBI Taxonomy" id="1917830"/>
    <lineage>
        <taxon>Bacteria</taxon>
        <taxon>Pseudomonadati</taxon>
        <taxon>Spirochaetota</taxon>
        <taxon>Spirochaetia</taxon>
        <taxon>Leptospirales</taxon>
        <taxon>Leptospiraceae</taxon>
        <taxon>Leptospira</taxon>
    </lineage>
</organism>
<proteinExistence type="predicted"/>
<reference evidence="1 2" key="1">
    <citation type="submission" date="2021-08" db="EMBL/GenBank/DDBJ databases">
        <title>Complete genome sequence of Leptospira kobayashii strain E30.</title>
        <authorList>
            <person name="Nakao R."/>
            <person name="Nakamura S."/>
            <person name="Masuzawa T."/>
            <person name="Koizumi N."/>
        </authorList>
    </citation>
    <scope>NUCLEOTIDE SEQUENCE [LARGE SCALE GENOMIC DNA]</scope>
    <source>
        <strain evidence="1 2">E30</strain>
    </source>
</reference>
<dbReference type="InterPro" id="IPR025365">
    <property type="entry name" value="DUF4269"/>
</dbReference>
<keyword evidence="2" id="KW-1185">Reference proteome</keyword>
<gene>
    <name evidence="1" type="ORF">LPTSP3_g33210</name>
</gene>
<dbReference type="EMBL" id="AP025028">
    <property type="protein sequence ID" value="BDA80391.1"/>
    <property type="molecule type" value="Genomic_DNA"/>
</dbReference>
<protein>
    <submittedName>
        <fullName evidence="1">Alpha/beta hydrolase</fullName>
    </submittedName>
</protein>
<sequence>MEANQDSVWDVHIFFTPDYLETGNEKQKSLHSDLSNHKIISKLSGFYPLIAGTIPLGIDTENSDVDILTYHNNPNHLIKIAYAKFRHYSNFSYETKDFDGEPSVKINFQTNLFSYEIFSQKIKPENQKGFLHMVVEKRFLDLAGEDFKNQIIEKKKQGIKTEPAFCEVLGQKGDPYQVLLDLGQSSDETLKEILKSNHFQLK</sequence>
<dbReference type="RefSeq" id="WP_109021437.1">
    <property type="nucleotide sequence ID" value="NZ_AP025028.1"/>
</dbReference>
<name>A0ABM7UMS4_9LEPT</name>
<dbReference type="Pfam" id="PF14091">
    <property type="entry name" value="DUF4269"/>
    <property type="match status" value="1"/>
</dbReference>
<accession>A0ABM7UMS4</accession>
<dbReference type="GO" id="GO:0016787">
    <property type="term" value="F:hydrolase activity"/>
    <property type="evidence" value="ECO:0007669"/>
    <property type="project" value="UniProtKB-KW"/>
</dbReference>
<dbReference type="Proteomes" id="UP000245263">
    <property type="component" value="Chromosome 1"/>
</dbReference>